<evidence type="ECO:0000313" key="3">
    <source>
        <dbReference type="Proteomes" id="UP000004371"/>
    </source>
</evidence>
<keyword evidence="2" id="KW-0449">Lipoprotein</keyword>
<dbReference type="OrthoDB" id="5915284at2"/>
<dbReference type="EMBL" id="AEVS01000051">
    <property type="protein sequence ID" value="EGA66018.1"/>
    <property type="molecule type" value="Genomic_DNA"/>
</dbReference>
<dbReference type="PROSITE" id="PS51257">
    <property type="entry name" value="PROKAR_LIPOPROTEIN"/>
    <property type="match status" value="1"/>
</dbReference>
<protein>
    <submittedName>
        <fullName evidence="2">Lipoprotein</fullName>
    </submittedName>
</protein>
<dbReference type="STRING" id="945543.VIBR0546_11907"/>
<dbReference type="Proteomes" id="UP000004371">
    <property type="component" value="Unassembled WGS sequence"/>
</dbReference>
<dbReference type="AlphaFoldDB" id="E8LTC5"/>
<sequence length="206" mass="22920">MKRSTLTKTLYAIILGVTLSACSSVPQSSTPTVVIAQQTQVNLPSPASLNYSLTASQLIQAQWNNGDQTRSEQLPVQLQVSKDKLVLAGFSSWGTRIISLSYHDDVISTDVMKGLGGVLPQPEQVLFNLMITLWPSSAWEAPLNKVRWQIIDQDNSRAIFDSNGEKVIDIQYSNKDRLTGEITFHHLIDNYTVKIKTLQFNKAPMT</sequence>
<evidence type="ECO:0000256" key="1">
    <source>
        <dbReference type="SAM" id="SignalP"/>
    </source>
</evidence>
<keyword evidence="3" id="KW-1185">Reference proteome</keyword>
<feature type="chain" id="PRO_5003224309" evidence="1">
    <location>
        <begin position="24"/>
        <end position="206"/>
    </location>
</feature>
<gene>
    <name evidence="2" type="ORF">VIBR0546_11907</name>
</gene>
<keyword evidence="1" id="KW-0732">Signal</keyword>
<name>E8LTC5_9VIBR</name>
<comment type="caution">
    <text evidence="2">The sequence shown here is derived from an EMBL/GenBank/DDBJ whole genome shotgun (WGS) entry which is preliminary data.</text>
</comment>
<evidence type="ECO:0000313" key="2">
    <source>
        <dbReference type="EMBL" id="EGA66018.1"/>
    </source>
</evidence>
<accession>E8LTC5</accession>
<feature type="signal peptide" evidence="1">
    <location>
        <begin position="1"/>
        <end position="23"/>
    </location>
</feature>
<proteinExistence type="predicted"/>
<organism evidence="2 3">
    <name type="scientific">Vibrio brasiliensis LMG 20546</name>
    <dbReference type="NCBI Taxonomy" id="945543"/>
    <lineage>
        <taxon>Bacteria</taxon>
        <taxon>Pseudomonadati</taxon>
        <taxon>Pseudomonadota</taxon>
        <taxon>Gammaproteobacteria</taxon>
        <taxon>Vibrionales</taxon>
        <taxon>Vibrionaceae</taxon>
        <taxon>Vibrio</taxon>
        <taxon>Vibrio oreintalis group</taxon>
    </lineage>
</organism>
<dbReference type="Pfam" id="PF11659">
    <property type="entry name" value="DUF3261"/>
    <property type="match status" value="1"/>
</dbReference>
<dbReference type="RefSeq" id="WP_006879075.1">
    <property type="nucleotide sequence ID" value="NZ_AEVS01000051.1"/>
</dbReference>
<reference evidence="2 3" key="1">
    <citation type="journal article" date="2012" name="Int. J. Syst. Evol. Microbiol.">
        <title>Vibrio caribbeanicus sp. nov., isolated from the marine sponge Scleritoderma cyanea.</title>
        <authorList>
            <person name="Hoffmann M."/>
            <person name="Monday S.R."/>
            <person name="Allard M.W."/>
            <person name="Strain E.A."/>
            <person name="Whittaker P."/>
            <person name="Naum M."/>
            <person name="McCarthy P.J."/>
            <person name="Lopez J.V."/>
            <person name="Fischer M."/>
            <person name="Brown E.W."/>
        </authorList>
    </citation>
    <scope>NUCLEOTIDE SEQUENCE [LARGE SCALE GENOMIC DNA]</scope>
    <source>
        <strain evidence="2 3">LMG 20546</strain>
    </source>
</reference>
<dbReference type="InterPro" id="IPR021675">
    <property type="entry name" value="DUF3261"/>
</dbReference>
<dbReference type="eggNOG" id="ENOG502ZABB">
    <property type="taxonomic scope" value="Bacteria"/>
</dbReference>